<feature type="compositionally biased region" description="Polar residues" evidence="12">
    <location>
        <begin position="1071"/>
        <end position="1089"/>
    </location>
</feature>
<dbReference type="RefSeq" id="WP_371238772.1">
    <property type="nucleotide sequence ID" value="NZ_JAHWZY010000015.1"/>
</dbReference>
<dbReference type="PANTHER" id="PTHR44936">
    <property type="entry name" value="SENSOR PROTEIN CREC"/>
    <property type="match status" value="1"/>
</dbReference>
<dbReference type="InterPro" id="IPR013587">
    <property type="entry name" value="Nitrate/nitrite_sensing"/>
</dbReference>
<evidence type="ECO:0000256" key="1">
    <source>
        <dbReference type="ARBA" id="ARBA00000085"/>
    </source>
</evidence>
<evidence type="ECO:0000256" key="4">
    <source>
        <dbReference type="ARBA" id="ARBA00022553"/>
    </source>
</evidence>
<dbReference type="Pfam" id="PF08376">
    <property type="entry name" value="NIT"/>
    <property type="match status" value="1"/>
</dbReference>
<keyword evidence="6 13" id="KW-0812">Transmembrane</keyword>
<evidence type="ECO:0000256" key="10">
    <source>
        <dbReference type="ARBA" id="ARBA00022989"/>
    </source>
</evidence>
<feature type="compositionally biased region" description="Polar residues" evidence="12">
    <location>
        <begin position="825"/>
        <end position="849"/>
    </location>
</feature>
<keyword evidence="5" id="KW-0808">Transferase</keyword>
<accession>A0ABV4J2G1</accession>
<keyword evidence="8" id="KW-0418">Kinase</keyword>
<dbReference type="InterPro" id="IPR010910">
    <property type="entry name" value="Nitrate/nitrite_sensing_bac"/>
</dbReference>
<dbReference type="CDD" id="cd06225">
    <property type="entry name" value="HAMP"/>
    <property type="match status" value="1"/>
</dbReference>
<keyword evidence="11" id="KW-0902">Two-component regulatory system</keyword>
<keyword evidence="4" id="KW-0597">Phosphoprotein</keyword>
<evidence type="ECO:0000256" key="3">
    <source>
        <dbReference type="ARBA" id="ARBA00012438"/>
    </source>
</evidence>
<evidence type="ECO:0000256" key="6">
    <source>
        <dbReference type="ARBA" id="ARBA00022692"/>
    </source>
</evidence>
<comment type="caution">
    <text evidence="15">The sequence shown here is derived from an EMBL/GenBank/DDBJ whole genome shotgun (WGS) entry which is preliminary data.</text>
</comment>
<dbReference type="PANTHER" id="PTHR44936:SF9">
    <property type="entry name" value="SENSOR PROTEIN CREC"/>
    <property type="match status" value="1"/>
</dbReference>
<dbReference type="Gene3D" id="6.10.340.10">
    <property type="match status" value="1"/>
</dbReference>
<evidence type="ECO:0000256" key="9">
    <source>
        <dbReference type="ARBA" id="ARBA00022840"/>
    </source>
</evidence>
<organism evidence="15 16">
    <name type="scientific">Streptomyces pimonensis</name>
    <dbReference type="NCBI Taxonomy" id="2860288"/>
    <lineage>
        <taxon>Bacteria</taxon>
        <taxon>Bacillati</taxon>
        <taxon>Actinomycetota</taxon>
        <taxon>Actinomycetes</taxon>
        <taxon>Kitasatosporales</taxon>
        <taxon>Streptomycetaceae</taxon>
        <taxon>Streptomyces</taxon>
    </lineage>
</organism>
<feature type="compositionally biased region" description="Low complexity" evidence="12">
    <location>
        <begin position="921"/>
        <end position="933"/>
    </location>
</feature>
<feature type="compositionally biased region" description="Low complexity" evidence="12">
    <location>
        <begin position="774"/>
        <end position="802"/>
    </location>
</feature>
<feature type="compositionally biased region" description="Gly residues" evidence="12">
    <location>
        <begin position="803"/>
        <end position="818"/>
    </location>
</feature>
<dbReference type="InterPro" id="IPR003594">
    <property type="entry name" value="HATPase_dom"/>
</dbReference>
<evidence type="ECO:0000259" key="14">
    <source>
        <dbReference type="PROSITE" id="PS50906"/>
    </source>
</evidence>
<reference evidence="15 16" key="1">
    <citation type="journal article" date="2021" name="Res Sq">
        <title>Streptomyces Pimoensis sp. nov., Isolated From the Taklimakan Desert in Xinjiang, China.</title>
        <authorList>
            <person name="Zhang P."/>
            <person name="Luo X."/>
            <person name="Luo X."/>
            <person name="Liu Z."/>
            <person name="Xia Z."/>
            <person name="Wan C."/>
            <person name="zhang L."/>
        </authorList>
    </citation>
    <scope>NUCLEOTIDE SEQUENCE [LARGE SCALE GENOMIC DNA]</scope>
    <source>
        <strain evidence="15 16">TRM75549</strain>
    </source>
</reference>
<evidence type="ECO:0000313" key="16">
    <source>
        <dbReference type="Proteomes" id="UP001567537"/>
    </source>
</evidence>
<dbReference type="Pfam" id="PF00672">
    <property type="entry name" value="HAMP"/>
    <property type="match status" value="1"/>
</dbReference>
<dbReference type="SMART" id="SM00387">
    <property type="entry name" value="HATPase_c"/>
    <property type="match status" value="1"/>
</dbReference>
<dbReference type="EMBL" id="JAHWZY010000015">
    <property type="protein sequence ID" value="MEZ3180222.1"/>
    <property type="molecule type" value="Genomic_DNA"/>
</dbReference>
<evidence type="ECO:0000256" key="11">
    <source>
        <dbReference type="ARBA" id="ARBA00023012"/>
    </source>
</evidence>
<comment type="subcellular location">
    <subcellularLocation>
        <location evidence="2">Membrane</location>
    </subcellularLocation>
</comment>
<keyword evidence="9" id="KW-0067">ATP-binding</keyword>
<dbReference type="InterPro" id="IPR003660">
    <property type="entry name" value="HAMP_dom"/>
</dbReference>
<gene>
    <name evidence="15" type="ORF">KYY02_16500</name>
</gene>
<comment type="catalytic activity">
    <reaction evidence="1">
        <text>ATP + protein L-histidine = ADP + protein N-phospho-L-histidine.</text>
        <dbReference type="EC" id="2.7.13.3"/>
    </reaction>
</comment>
<keyword evidence="10 13" id="KW-1133">Transmembrane helix</keyword>
<evidence type="ECO:0000256" key="12">
    <source>
        <dbReference type="SAM" id="MobiDB-lite"/>
    </source>
</evidence>
<dbReference type="EC" id="2.7.13.3" evidence="3"/>
<dbReference type="SMART" id="SM00304">
    <property type="entry name" value="HAMP"/>
    <property type="match status" value="1"/>
</dbReference>
<evidence type="ECO:0000256" key="5">
    <source>
        <dbReference type="ARBA" id="ARBA00022679"/>
    </source>
</evidence>
<keyword evidence="7" id="KW-0547">Nucleotide-binding</keyword>
<feature type="region of interest" description="Disordered" evidence="12">
    <location>
        <begin position="766"/>
        <end position="1089"/>
    </location>
</feature>
<evidence type="ECO:0000256" key="7">
    <source>
        <dbReference type="ARBA" id="ARBA00022741"/>
    </source>
</evidence>
<evidence type="ECO:0000256" key="13">
    <source>
        <dbReference type="SAM" id="Phobius"/>
    </source>
</evidence>
<dbReference type="Proteomes" id="UP001567537">
    <property type="component" value="Unassembled WGS sequence"/>
</dbReference>
<name>A0ABV4J2G1_9ACTN</name>
<feature type="domain" description="NIT" evidence="14">
    <location>
        <begin position="94"/>
        <end position="371"/>
    </location>
</feature>
<evidence type="ECO:0000256" key="8">
    <source>
        <dbReference type="ARBA" id="ARBA00022777"/>
    </source>
</evidence>
<dbReference type="SUPFAM" id="SSF55874">
    <property type="entry name" value="ATPase domain of HSP90 chaperone/DNA topoisomerase II/histidine kinase"/>
    <property type="match status" value="1"/>
</dbReference>
<proteinExistence type="predicted"/>
<evidence type="ECO:0000313" key="15">
    <source>
        <dbReference type="EMBL" id="MEZ3180222.1"/>
    </source>
</evidence>
<feature type="transmembrane region" description="Helical" evidence="13">
    <location>
        <begin position="379"/>
        <end position="401"/>
    </location>
</feature>
<sequence length="1089" mass="117477">MRRSKNSPEPSSARGNFTPPPRTAAPAPVPGPTAVPARSGGRLSPRNWRVTTRLNAILLIPVLVGLVMGGFQVKSSIDTWNEAEDAENTAHLVQASLTYANALYNERDITAVPLLQGKGKDDPDVTKARAATDKAADAFDEAAQSMPDKPGLERRLKLFREAEPQLTSLRAAAYTSKLKGVATEEGYVSVAHPLMEFANELGLGTGNITSYGRTVYAISLTKSALSLERSIGMHLLVKPGPTDSQLASQRVALSSYAYLERIAVEEYRGGGTEADVEKLEQTAQRIQAEGTAMAQEAKRRDPDYVAPPAKTETMISELSRLSSTDASARAELAAQGITPANWWSVNTLKFDGYREIESDLAGAAVSEASRIADDARRDAFITGAAVVVALLAAFILAGMVARQMIRSMRQLRNAAFDIAEQRLPMLVDQLSRTDPGRVDTKVVPIPISSTDEIGEVARAFDQVHREAVRLAAEQALLRGNINAIFTNLSRRNQSLIEGQLTLITDLENNEADPDQLENLFRLDHLATRMRRNGENLLVLAGEEPGRRWDQPVPLVDVLRAASSEVEQYERIELSGIPEAEIHGRAVTDLVHLLAELLENATTFSSPQTKVRVTATRLPDGRVMVEIHDKGIGLTAEDFADINHKLANPPTVDAAISQRMGLFVVGRLSDRHGIRVQLRPSGEQAGTTSLVMLPEAITHGGGGEQQVDRDEFTVSQIIPEQNSPGEDFGRQPLRTAAELGFDDTRYSEVPDDIRDLDPVGRSLMREERRTPLESQAQPEPTAANAQEAPEAPAYPDEFAAPQGYGDGQGYHGDGQGFDGGYQEQQTAGYDQQAYGNGQRGTYEQPQQQTYGEGFHAPNGGPAQNDGFSSNGGYPGHSYTEPVQDGSTAAGAADPFSSFTGRRQEDDWPQQDGYRNDHPDRYPAQAPEPESAQAADAREQDSVGFGRPGTTASDAHALTDTGLPRRGSTAGDTNGSGGARHMDQEPPASTPEGASGWRSANDERWQQASSLRKPKAGGVTSSGLPRRVPKANLVEGAAETTPQGGPQVSRAPEDVRGRLSNLRRGVQRGRSAGSETNGQGFGSDSTYNQER</sequence>
<dbReference type="InterPro" id="IPR036890">
    <property type="entry name" value="HATPase_C_sf"/>
</dbReference>
<keyword evidence="13" id="KW-0472">Membrane</keyword>
<protein>
    <recommendedName>
        <fullName evidence="3">histidine kinase</fullName>
        <ecNumber evidence="3">2.7.13.3</ecNumber>
    </recommendedName>
</protein>
<dbReference type="CDD" id="cd16936">
    <property type="entry name" value="HATPase_RsbW-like"/>
    <property type="match status" value="1"/>
</dbReference>
<keyword evidence="16" id="KW-1185">Reference proteome</keyword>
<evidence type="ECO:0000256" key="2">
    <source>
        <dbReference type="ARBA" id="ARBA00004370"/>
    </source>
</evidence>
<dbReference type="Pfam" id="PF02518">
    <property type="entry name" value="HATPase_c"/>
    <property type="match status" value="1"/>
</dbReference>
<dbReference type="Gene3D" id="3.30.565.10">
    <property type="entry name" value="Histidine kinase-like ATPase, C-terminal domain"/>
    <property type="match status" value="1"/>
</dbReference>
<dbReference type="InterPro" id="IPR050980">
    <property type="entry name" value="2C_sensor_his_kinase"/>
</dbReference>
<dbReference type="PROSITE" id="PS50906">
    <property type="entry name" value="NIT"/>
    <property type="match status" value="1"/>
</dbReference>
<feature type="region of interest" description="Disordered" evidence="12">
    <location>
        <begin position="1"/>
        <end position="45"/>
    </location>
</feature>
<feature type="compositionally biased region" description="Pro residues" evidence="12">
    <location>
        <begin position="18"/>
        <end position="33"/>
    </location>
</feature>